<dbReference type="AlphaFoldDB" id="A0A3S1CHP0"/>
<protein>
    <submittedName>
        <fullName evidence="1">Uncharacterized protein</fullName>
    </submittedName>
</protein>
<dbReference type="SUPFAM" id="SSF52402">
    <property type="entry name" value="Adenine nucleotide alpha hydrolases-like"/>
    <property type="match status" value="1"/>
</dbReference>
<accession>A0A3S1CHP0</accession>
<sequence length="102" mass="11094">MFSTNGGSHGLQGHPGAFRRSPIGIKRVEAAARLAERHDAHLTALLWTMEPWIPIGLDAPLPSSIVENLERTAAENAERAKATLEALLARQACRAECHAMRC</sequence>
<proteinExistence type="predicted"/>
<gene>
    <name evidence="1" type="ORF">EJ913_09485</name>
</gene>
<evidence type="ECO:0000313" key="2">
    <source>
        <dbReference type="Proteomes" id="UP000280346"/>
    </source>
</evidence>
<comment type="caution">
    <text evidence="1">The sequence shown here is derived from an EMBL/GenBank/DDBJ whole genome shotgun (WGS) entry which is preliminary data.</text>
</comment>
<name>A0A3S1CHP0_9PROT</name>
<dbReference type="RefSeq" id="WP_126997134.1">
    <property type="nucleotide sequence ID" value="NZ_CP173190.1"/>
</dbReference>
<evidence type="ECO:0000313" key="1">
    <source>
        <dbReference type="EMBL" id="RUQ72795.1"/>
    </source>
</evidence>
<keyword evidence="2" id="KW-1185">Reference proteome</keyword>
<organism evidence="1 2">
    <name type="scientific">Azospirillum doebereinerae</name>
    <dbReference type="NCBI Taxonomy" id="92933"/>
    <lineage>
        <taxon>Bacteria</taxon>
        <taxon>Pseudomonadati</taxon>
        <taxon>Pseudomonadota</taxon>
        <taxon>Alphaproteobacteria</taxon>
        <taxon>Rhodospirillales</taxon>
        <taxon>Azospirillaceae</taxon>
        <taxon>Azospirillum</taxon>
    </lineage>
</organism>
<dbReference type="EMBL" id="RZIJ01000006">
    <property type="protein sequence ID" value="RUQ72795.1"/>
    <property type="molecule type" value="Genomic_DNA"/>
</dbReference>
<dbReference type="Proteomes" id="UP000280346">
    <property type="component" value="Unassembled WGS sequence"/>
</dbReference>
<reference evidence="1 2" key="1">
    <citation type="submission" date="2018-12" db="EMBL/GenBank/DDBJ databases">
        <authorList>
            <person name="Yang Y."/>
        </authorList>
    </citation>
    <scope>NUCLEOTIDE SEQUENCE [LARGE SCALE GENOMIC DNA]</scope>
    <source>
        <strain evidence="1 2">GSF71</strain>
    </source>
</reference>